<evidence type="ECO:0000313" key="1">
    <source>
        <dbReference type="EMBL" id="MFD2674795.1"/>
    </source>
</evidence>
<accession>A0ABW5RJ65</accession>
<proteinExistence type="predicted"/>
<reference evidence="2" key="1">
    <citation type="journal article" date="2019" name="Int. J. Syst. Evol. Microbiol.">
        <title>The Global Catalogue of Microorganisms (GCM) 10K type strain sequencing project: providing services to taxonomists for standard genome sequencing and annotation.</title>
        <authorList>
            <consortium name="The Broad Institute Genomics Platform"/>
            <consortium name="The Broad Institute Genome Sequencing Center for Infectious Disease"/>
            <person name="Wu L."/>
            <person name="Ma J."/>
        </authorList>
    </citation>
    <scope>NUCLEOTIDE SEQUENCE [LARGE SCALE GENOMIC DNA]</scope>
    <source>
        <strain evidence="2">TISTR 1511</strain>
    </source>
</reference>
<comment type="caution">
    <text evidence="1">The sequence shown here is derived from an EMBL/GenBank/DDBJ whole genome shotgun (WGS) entry which is preliminary data.</text>
</comment>
<evidence type="ECO:0000313" key="2">
    <source>
        <dbReference type="Proteomes" id="UP001597453"/>
    </source>
</evidence>
<name>A0ABW5RJ65_9MICO</name>
<keyword evidence="2" id="KW-1185">Reference proteome</keyword>
<dbReference type="Proteomes" id="UP001597453">
    <property type="component" value="Unassembled WGS sequence"/>
</dbReference>
<sequence length="53" mass="5550">MSTLTDLARDKRSARMVLAIVGTPNHAPTGNLIARVGAADTVAFIENDNESPA</sequence>
<gene>
    <name evidence="1" type="ORF">ACFSUQ_05695</name>
</gene>
<protein>
    <submittedName>
        <fullName evidence="1">Uncharacterized protein</fullName>
    </submittedName>
</protein>
<dbReference type="EMBL" id="JBHUNF010000003">
    <property type="protein sequence ID" value="MFD2674795.1"/>
    <property type="molecule type" value="Genomic_DNA"/>
</dbReference>
<dbReference type="RefSeq" id="WP_159421361.1">
    <property type="nucleotide sequence ID" value="NZ_JBHUNF010000003.1"/>
</dbReference>
<organism evidence="1 2">
    <name type="scientific">Gulosibacter bifidus</name>
    <dbReference type="NCBI Taxonomy" id="272239"/>
    <lineage>
        <taxon>Bacteria</taxon>
        <taxon>Bacillati</taxon>
        <taxon>Actinomycetota</taxon>
        <taxon>Actinomycetes</taxon>
        <taxon>Micrococcales</taxon>
        <taxon>Microbacteriaceae</taxon>
        <taxon>Gulosibacter</taxon>
    </lineage>
</organism>